<name>A0A9D1LE15_9FIRM</name>
<organism evidence="1 2">
    <name type="scientific">Candidatus Fimenecus excrementigallinarum</name>
    <dbReference type="NCBI Taxonomy" id="2840816"/>
    <lineage>
        <taxon>Bacteria</taxon>
        <taxon>Bacillati</taxon>
        <taxon>Bacillota</taxon>
        <taxon>Clostridia</taxon>
        <taxon>Candidatus Fimenecus</taxon>
    </lineage>
</organism>
<reference evidence="1" key="2">
    <citation type="journal article" date="2021" name="PeerJ">
        <title>Extensive microbial diversity within the chicken gut microbiome revealed by metagenomics and culture.</title>
        <authorList>
            <person name="Gilroy R."/>
            <person name="Ravi A."/>
            <person name="Getino M."/>
            <person name="Pursley I."/>
            <person name="Horton D.L."/>
            <person name="Alikhan N.F."/>
            <person name="Baker D."/>
            <person name="Gharbi K."/>
            <person name="Hall N."/>
            <person name="Watson M."/>
            <person name="Adriaenssens E.M."/>
            <person name="Foster-Nyarko E."/>
            <person name="Jarju S."/>
            <person name="Secka A."/>
            <person name="Antonio M."/>
            <person name="Oren A."/>
            <person name="Chaudhuri R.R."/>
            <person name="La Ragione R."/>
            <person name="Hildebrand F."/>
            <person name="Pallen M.J."/>
        </authorList>
    </citation>
    <scope>NUCLEOTIDE SEQUENCE</scope>
    <source>
        <strain evidence="1">ChiGjej1B1-19959</strain>
    </source>
</reference>
<sequence length="179" mass="19537">MTVKMQKVFLLFALCLLFCFLFGCNVLPQEIAPTTSDTQTNSPGVNVAASCNQQLMYMKSLKTDGIQKLDIVYTRPENGGTRVYKTFTEADDVQAVLNILQGAGLQAAEKQEPTGGWTLLVRIWPVAQANEIPEPLLISSVGDTEVHIGSYAYTAKSAAYFADLLALFESSAAEEKPYT</sequence>
<dbReference type="PROSITE" id="PS51257">
    <property type="entry name" value="PROKAR_LIPOPROTEIN"/>
    <property type="match status" value="1"/>
</dbReference>
<dbReference type="EMBL" id="DVMW01000033">
    <property type="protein sequence ID" value="HIU36085.1"/>
    <property type="molecule type" value="Genomic_DNA"/>
</dbReference>
<evidence type="ECO:0000313" key="2">
    <source>
        <dbReference type="Proteomes" id="UP000824071"/>
    </source>
</evidence>
<comment type="caution">
    <text evidence="1">The sequence shown here is derived from an EMBL/GenBank/DDBJ whole genome shotgun (WGS) entry which is preliminary data.</text>
</comment>
<accession>A0A9D1LE15</accession>
<dbReference type="AlphaFoldDB" id="A0A9D1LE15"/>
<evidence type="ECO:0000313" key="1">
    <source>
        <dbReference type="EMBL" id="HIU36085.1"/>
    </source>
</evidence>
<protein>
    <submittedName>
        <fullName evidence="1">Uncharacterized protein</fullName>
    </submittedName>
</protein>
<proteinExistence type="predicted"/>
<dbReference type="Proteomes" id="UP000824071">
    <property type="component" value="Unassembled WGS sequence"/>
</dbReference>
<reference evidence="1" key="1">
    <citation type="submission" date="2020-10" db="EMBL/GenBank/DDBJ databases">
        <authorList>
            <person name="Gilroy R."/>
        </authorList>
    </citation>
    <scope>NUCLEOTIDE SEQUENCE</scope>
    <source>
        <strain evidence="1">ChiGjej1B1-19959</strain>
    </source>
</reference>
<gene>
    <name evidence="1" type="ORF">IAC53_05740</name>
</gene>